<dbReference type="GeneID" id="36518800"/>
<dbReference type="Proteomes" id="UP000234585">
    <property type="component" value="Unassembled WGS sequence"/>
</dbReference>
<dbReference type="AlphaFoldDB" id="A0A2I2FIW5"/>
<protein>
    <submittedName>
        <fullName evidence="1">Uncharacterized protein</fullName>
    </submittedName>
</protein>
<proteinExistence type="predicted"/>
<gene>
    <name evidence="1" type="ORF">BDW47DRAFT_101341</name>
</gene>
<evidence type="ECO:0000313" key="1">
    <source>
        <dbReference type="EMBL" id="PLB40571.1"/>
    </source>
</evidence>
<evidence type="ECO:0000313" key="2">
    <source>
        <dbReference type="Proteomes" id="UP000234585"/>
    </source>
</evidence>
<sequence length="68" mass="8183">MYLYAHTATIPVEFLDKFDEPFCYSPSRPIMVKYRRITILRAYSWVRLHRILCTGTCSYCTKTWKRAI</sequence>
<dbReference type="EMBL" id="KZ559124">
    <property type="protein sequence ID" value="PLB40571.1"/>
    <property type="molecule type" value="Genomic_DNA"/>
</dbReference>
<reference evidence="1 2" key="1">
    <citation type="submission" date="2017-12" db="EMBL/GenBank/DDBJ databases">
        <authorList>
            <consortium name="DOE Joint Genome Institute"/>
            <person name="Haridas S."/>
            <person name="Kjaerbolling I."/>
            <person name="Vesth T.C."/>
            <person name="Frisvad J.C."/>
            <person name="Nybo J.L."/>
            <person name="Theobald S."/>
            <person name="Kuo A."/>
            <person name="Bowyer P."/>
            <person name="Matsuda Y."/>
            <person name="Mondo S."/>
            <person name="Lyhne E.K."/>
            <person name="Kogle M.E."/>
            <person name="Clum A."/>
            <person name="Lipzen A."/>
            <person name="Salamov A."/>
            <person name="Ngan C.Y."/>
            <person name="Daum C."/>
            <person name="Chiniquy J."/>
            <person name="Barry K."/>
            <person name="LaButti K."/>
            <person name="Simmons B.A."/>
            <person name="Magnuson J.K."/>
            <person name="Mortensen U.H."/>
            <person name="Larsen T.O."/>
            <person name="Grigoriev I.V."/>
            <person name="Baker S.E."/>
            <person name="Andersen M.R."/>
            <person name="Nordberg H.P."/>
            <person name="Cantor M.N."/>
            <person name="Hua S.X."/>
        </authorList>
    </citation>
    <scope>NUCLEOTIDE SEQUENCE [LARGE SCALE GENOMIC DNA]</scope>
    <source>
        <strain evidence="1 2">CBS 102.13</strain>
    </source>
</reference>
<dbReference type="OrthoDB" id="5343483at2759"/>
<keyword evidence="2" id="KW-1185">Reference proteome</keyword>
<name>A0A2I2FIW5_ASPCN</name>
<dbReference type="RefSeq" id="XP_024674583.1">
    <property type="nucleotide sequence ID" value="XM_024811640.1"/>
</dbReference>
<accession>A0A2I2FIW5</accession>
<organism evidence="1 2">
    <name type="scientific">Aspergillus candidus</name>
    <dbReference type="NCBI Taxonomy" id="41067"/>
    <lineage>
        <taxon>Eukaryota</taxon>
        <taxon>Fungi</taxon>
        <taxon>Dikarya</taxon>
        <taxon>Ascomycota</taxon>
        <taxon>Pezizomycotina</taxon>
        <taxon>Eurotiomycetes</taxon>
        <taxon>Eurotiomycetidae</taxon>
        <taxon>Eurotiales</taxon>
        <taxon>Aspergillaceae</taxon>
        <taxon>Aspergillus</taxon>
        <taxon>Aspergillus subgen. Circumdati</taxon>
    </lineage>
</organism>